<feature type="region of interest" description="Disordered" evidence="1">
    <location>
        <begin position="465"/>
        <end position="493"/>
    </location>
</feature>
<gene>
    <name evidence="2" type="ORF">CLUP02_16576</name>
</gene>
<dbReference type="RefSeq" id="XP_049152641.1">
    <property type="nucleotide sequence ID" value="XM_049295494.1"/>
</dbReference>
<evidence type="ECO:0000256" key="1">
    <source>
        <dbReference type="SAM" id="MobiDB-lite"/>
    </source>
</evidence>
<dbReference type="GeneID" id="73350504"/>
<dbReference type="KEGG" id="clup:CLUP02_16576"/>
<feature type="compositionally biased region" description="Polar residues" evidence="1">
    <location>
        <begin position="465"/>
        <end position="479"/>
    </location>
</feature>
<organism evidence="2 3">
    <name type="scientific">Colletotrichum lupini</name>
    <dbReference type="NCBI Taxonomy" id="145971"/>
    <lineage>
        <taxon>Eukaryota</taxon>
        <taxon>Fungi</taxon>
        <taxon>Dikarya</taxon>
        <taxon>Ascomycota</taxon>
        <taxon>Pezizomycotina</taxon>
        <taxon>Sordariomycetes</taxon>
        <taxon>Hypocreomycetidae</taxon>
        <taxon>Glomerellales</taxon>
        <taxon>Glomerellaceae</taxon>
        <taxon>Colletotrichum</taxon>
        <taxon>Colletotrichum acutatum species complex</taxon>
    </lineage>
</organism>
<dbReference type="Proteomes" id="UP000830671">
    <property type="component" value="Chromosome 9"/>
</dbReference>
<feature type="region of interest" description="Disordered" evidence="1">
    <location>
        <begin position="307"/>
        <end position="330"/>
    </location>
</feature>
<sequence length="493" mass="54024">MLIPFPVFGIASEQEATSSLAPWLLVWLSLRPPEARRESPDDADEASAVLVWDWPANCSLPPAAGMRGSGYARTMIRSTEYGRKTQLIRLCQGSFTTVTLSSREAIAMVSFVSPNQSFLPETSPPGLPSFAPLCLPNKRTWRRDSRVRRAVPTPANGFNSSSQDWLGSNIIYAAPSNMIGFTPSPLALDSPCLTETTSKCHTPRWIPRHVLPRGILLELGTTELAQDIGLVVSLAVSVRTTATSANSDKLLPPQGPYSRIISHISMFELEPKQKTCEAVELPQPCSIHPIWSPTKRDRLQRRATLGPQPLEDTDDAAIPTPWASHPLQSGRTSKLYPSRFKTLGKIPLRTDTNQISLIQRKHRTSLSFLAHIGVFNIFAPTLVRHFAVIPESSVTRHGTGGKTTQFHDPSICRKFVPNESELTIPGPETRNGICVNESICFFQKGTKSITWNMHLGLVFPGAEMSGTSGTAPSSQPSKHSSAHFHARPLHPAG</sequence>
<proteinExistence type="predicted"/>
<evidence type="ECO:0000313" key="3">
    <source>
        <dbReference type="Proteomes" id="UP000830671"/>
    </source>
</evidence>
<name>A0A9Q8WQ45_9PEZI</name>
<keyword evidence="3" id="KW-1185">Reference proteome</keyword>
<protein>
    <submittedName>
        <fullName evidence="2">Uncharacterized protein</fullName>
    </submittedName>
</protein>
<feature type="compositionally biased region" description="Basic residues" evidence="1">
    <location>
        <begin position="480"/>
        <end position="493"/>
    </location>
</feature>
<evidence type="ECO:0000313" key="2">
    <source>
        <dbReference type="EMBL" id="UQC91042.1"/>
    </source>
</evidence>
<dbReference type="EMBL" id="CP019481">
    <property type="protein sequence ID" value="UQC91042.1"/>
    <property type="molecule type" value="Genomic_DNA"/>
</dbReference>
<dbReference type="AlphaFoldDB" id="A0A9Q8WQ45"/>
<accession>A0A9Q8WQ45</accession>
<reference evidence="2" key="1">
    <citation type="journal article" date="2021" name="Mol. Plant Microbe Interact.">
        <title>Complete Genome Sequence of the Plant-Pathogenic Fungus Colletotrichum lupini.</title>
        <authorList>
            <person name="Baroncelli R."/>
            <person name="Pensec F."/>
            <person name="Da Lio D."/>
            <person name="Boufleur T."/>
            <person name="Vicente I."/>
            <person name="Sarrocco S."/>
            <person name="Picot A."/>
            <person name="Baraldi E."/>
            <person name="Sukno S."/>
            <person name="Thon M."/>
            <person name="Le Floch G."/>
        </authorList>
    </citation>
    <scope>NUCLEOTIDE SEQUENCE</scope>
    <source>
        <strain evidence="2">IMI 504893</strain>
    </source>
</reference>